<keyword evidence="1 6" id="KW-0597">Phosphoprotein</keyword>
<dbReference type="AlphaFoldDB" id="A0A1H4S9R9"/>
<dbReference type="SMART" id="SM00862">
    <property type="entry name" value="Trans_reg_C"/>
    <property type="match status" value="1"/>
</dbReference>
<feature type="DNA-binding region" description="OmpR/PhoB-type" evidence="7">
    <location>
        <begin position="124"/>
        <end position="223"/>
    </location>
</feature>
<dbReference type="SUPFAM" id="SSF52172">
    <property type="entry name" value="CheY-like"/>
    <property type="match status" value="1"/>
</dbReference>
<evidence type="ECO:0000256" key="7">
    <source>
        <dbReference type="PROSITE-ProRule" id="PRU01091"/>
    </source>
</evidence>
<evidence type="ECO:0000256" key="2">
    <source>
        <dbReference type="ARBA" id="ARBA00023012"/>
    </source>
</evidence>
<dbReference type="GO" id="GO:0032993">
    <property type="term" value="C:protein-DNA complex"/>
    <property type="evidence" value="ECO:0007669"/>
    <property type="project" value="TreeGrafter"/>
</dbReference>
<dbReference type="GO" id="GO:0006355">
    <property type="term" value="P:regulation of DNA-templated transcription"/>
    <property type="evidence" value="ECO:0007669"/>
    <property type="project" value="InterPro"/>
</dbReference>
<dbReference type="InterPro" id="IPR001867">
    <property type="entry name" value="OmpR/PhoB-type_DNA-bd"/>
</dbReference>
<evidence type="ECO:0000256" key="3">
    <source>
        <dbReference type="ARBA" id="ARBA00023015"/>
    </source>
</evidence>
<name>A0A1H4S9R9_9BRAD</name>
<keyword evidence="2" id="KW-0902">Two-component regulatory system</keyword>
<dbReference type="InterPro" id="IPR039420">
    <property type="entry name" value="WalR-like"/>
</dbReference>
<evidence type="ECO:0000259" key="8">
    <source>
        <dbReference type="PROSITE" id="PS50110"/>
    </source>
</evidence>
<dbReference type="Gene3D" id="1.10.10.10">
    <property type="entry name" value="Winged helix-like DNA-binding domain superfamily/Winged helix DNA-binding domain"/>
    <property type="match status" value="1"/>
</dbReference>
<evidence type="ECO:0000256" key="6">
    <source>
        <dbReference type="PROSITE-ProRule" id="PRU00169"/>
    </source>
</evidence>
<proteinExistence type="predicted"/>
<accession>A0A1H4S9R9</accession>
<dbReference type="InterPro" id="IPR011006">
    <property type="entry name" value="CheY-like_superfamily"/>
</dbReference>
<dbReference type="CDD" id="cd00383">
    <property type="entry name" value="trans_reg_C"/>
    <property type="match status" value="1"/>
</dbReference>
<evidence type="ECO:0000256" key="1">
    <source>
        <dbReference type="ARBA" id="ARBA00022553"/>
    </source>
</evidence>
<reference evidence="10 11" key="1">
    <citation type="submission" date="2016-10" db="EMBL/GenBank/DDBJ databases">
        <authorList>
            <person name="de Groot N.N."/>
        </authorList>
    </citation>
    <scope>NUCLEOTIDE SEQUENCE [LARGE SCALE GENOMIC DNA]</scope>
    <source>
        <strain evidence="10 11">GAS522</strain>
    </source>
</reference>
<dbReference type="GO" id="GO:0000976">
    <property type="term" value="F:transcription cis-regulatory region binding"/>
    <property type="evidence" value="ECO:0007669"/>
    <property type="project" value="TreeGrafter"/>
</dbReference>
<dbReference type="EMBL" id="FNTI01000001">
    <property type="protein sequence ID" value="SEC40809.1"/>
    <property type="molecule type" value="Genomic_DNA"/>
</dbReference>
<dbReference type="PANTHER" id="PTHR48111:SF4">
    <property type="entry name" value="DNA-BINDING DUAL TRANSCRIPTIONAL REGULATOR OMPR"/>
    <property type="match status" value="1"/>
</dbReference>
<keyword evidence="4 7" id="KW-0238">DNA-binding</keyword>
<dbReference type="PANTHER" id="PTHR48111">
    <property type="entry name" value="REGULATOR OF RPOS"/>
    <property type="match status" value="1"/>
</dbReference>
<sequence>MIRVIVVEDETLTRRAIALGLREQNFEVLEAADALACKALLRGQRVEAIVLDVGLPGLNGLSLVKELREQTDLAILIVTRRGTPEARIEALDLGADDYLVKPVHHGELAARIRSVMRRCSPMRGKRKRLGRWLVDLEARSAVSGDLTASLTRGEFEIITCLIEANSKIVSREGLLSAISRRPMDSDLRSVDTLVSRLRRKLGDDTDEPNLIVTAPGFGYRLGIAVEEA</sequence>
<evidence type="ECO:0000259" key="9">
    <source>
        <dbReference type="PROSITE" id="PS51755"/>
    </source>
</evidence>
<gene>
    <name evidence="10" type="ORF">SAMN05444171_1335</name>
</gene>
<feature type="domain" description="OmpR/PhoB-type" evidence="9">
    <location>
        <begin position="124"/>
        <end position="223"/>
    </location>
</feature>
<dbReference type="GO" id="GO:0005829">
    <property type="term" value="C:cytosol"/>
    <property type="evidence" value="ECO:0007669"/>
    <property type="project" value="TreeGrafter"/>
</dbReference>
<dbReference type="RefSeq" id="WP_074817062.1">
    <property type="nucleotide sequence ID" value="NZ_FNTI01000001.1"/>
</dbReference>
<dbReference type="PROSITE" id="PS50110">
    <property type="entry name" value="RESPONSE_REGULATORY"/>
    <property type="match status" value="1"/>
</dbReference>
<dbReference type="Pfam" id="PF00486">
    <property type="entry name" value="Trans_reg_C"/>
    <property type="match status" value="1"/>
</dbReference>
<keyword evidence="5" id="KW-0804">Transcription</keyword>
<dbReference type="Pfam" id="PF00072">
    <property type="entry name" value="Response_reg"/>
    <property type="match status" value="1"/>
</dbReference>
<dbReference type="PROSITE" id="PS51755">
    <property type="entry name" value="OMPR_PHOB"/>
    <property type="match status" value="1"/>
</dbReference>
<evidence type="ECO:0000313" key="10">
    <source>
        <dbReference type="EMBL" id="SEC40809.1"/>
    </source>
</evidence>
<dbReference type="InterPro" id="IPR001789">
    <property type="entry name" value="Sig_transdc_resp-reg_receiver"/>
</dbReference>
<evidence type="ECO:0000313" key="11">
    <source>
        <dbReference type="Proteomes" id="UP000183208"/>
    </source>
</evidence>
<feature type="domain" description="Response regulatory" evidence="8">
    <location>
        <begin position="3"/>
        <end position="116"/>
    </location>
</feature>
<evidence type="ECO:0000256" key="5">
    <source>
        <dbReference type="ARBA" id="ARBA00023163"/>
    </source>
</evidence>
<evidence type="ECO:0000256" key="4">
    <source>
        <dbReference type="ARBA" id="ARBA00023125"/>
    </source>
</evidence>
<dbReference type="GO" id="GO:0000156">
    <property type="term" value="F:phosphorelay response regulator activity"/>
    <property type="evidence" value="ECO:0007669"/>
    <property type="project" value="TreeGrafter"/>
</dbReference>
<feature type="modified residue" description="4-aspartylphosphate" evidence="6">
    <location>
        <position position="52"/>
    </location>
</feature>
<dbReference type="InterPro" id="IPR036388">
    <property type="entry name" value="WH-like_DNA-bd_sf"/>
</dbReference>
<protein>
    <submittedName>
        <fullName evidence="10">Two-component system, OmpR family, response regulator/two-component system, OmpR family, torCAD operon response regulator TorR</fullName>
    </submittedName>
</protein>
<dbReference type="Gene3D" id="3.40.50.2300">
    <property type="match status" value="1"/>
</dbReference>
<keyword evidence="3" id="KW-0805">Transcription regulation</keyword>
<dbReference type="Proteomes" id="UP000183208">
    <property type="component" value="Unassembled WGS sequence"/>
</dbReference>
<organism evidence="10 11">
    <name type="scientific">Bradyrhizobium lablabi</name>
    <dbReference type="NCBI Taxonomy" id="722472"/>
    <lineage>
        <taxon>Bacteria</taxon>
        <taxon>Pseudomonadati</taxon>
        <taxon>Pseudomonadota</taxon>
        <taxon>Alphaproteobacteria</taxon>
        <taxon>Hyphomicrobiales</taxon>
        <taxon>Nitrobacteraceae</taxon>
        <taxon>Bradyrhizobium</taxon>
    </lineage>
</organism>
<dbReference type="OrthoDB" id="9784252at2"/>
<dbReference type="SMART" id="SM00448">
    <property type="entry name" value="REC"/>
    <property type="match status" value="1"/>
</dbReference>